<dbReference type="InterPro" id="IPR000210">
    <property type="entry name" value="BTB/POZ_dom"/>
</dbReference>
<name>A0A3S4QD39_9ACAR</name>
<dbReference type="SUPFAM" id="SSF54695">
    <property type="entry name" value="POZ domain"/>
    <property type="match status" value="1"/>
</dbReference>
<evidence type="ECO:0000256" key="1">
    <source>
        <dbReference type="ARBA" id="ARBA00023242"/>
    </source>
</evidence>
<keyword evidence="1" id="KW-0539">Nucleus</keyword>
<dbReference type="InterPro" id="IPR011333">
    <property type="entry name" value="SKP1/BTB/POZ_sf"/>
</dbReference>
<dbReference type="PROSITE" id="PS50097">
    <property type="entry name" value="BTB"/>
    <property type="match status" value="1"/>
</dbReference>
<sequence length="401" mass="44363">MTNVSQSAAFCIKLNSHPSDLIQAFHQLYLDESLVDVTISCGGGNLKAHKVVLSASSNYFKSIFMSFTTPCQYPVVIIKDIHFHDLKAIVEFMYCGEITVPQSSLQSLLNAARMLQVKGLSDIQISSTGAPVSKFNGCKQQDTAPSFGQPVVPNAARRKRYKRKMKKKSGEEESSLSDGEAKAGKFRRESDENSEETYSSTECEDDFRSIEAKKESNKLTPVTEPTSSATITLKDISKPLTSSNDSNSHLPMVPIHQNLQPALPPNKPILIPGFSAPFENSNQLSTKCQLPPTRGLLGCLSAGRKQWGDDESKALVDSWHAEYTRCKIGGESTLSYKSVCEQLRLQGIDCTPNQVREKVRALKNNYNSIKLGTAKQLVRNHMMPFMEKLQVVLEDNASTDF</sequence>
<feature type="compositionally biased region" description="Basic residues" evidence="2">
    <location>
        <begin position="156"/>
        <end position="167"/>
    </location>
</feature>
<reference evidence="4 5" key="1">
    <citation type="journal article" date="2018" name="Gigascience">
        <title>Genomes of trombidid mites reveal novel predicted allergens and laterally-transferred genes associated with secondary metabolism.</title>
        <authorList>
            <person name="Dong X."/>
            <person name="Chaisiri K."/>
            <person name="Xia D."/>
            <person name="Armstrong S.D."/>
            <person name="Fang Y."/>
            <person name="Donnelly M.J."/>
            <person name="Kadowaki T."/>
            <person name="McGarry J.W."/>
            <person name="Darby A.C."/>
            <person name="Makepeace B.L."/>
        </authorList>
    </citation>
    <scope>NUCLEOTIDE SEQUENCE [LARGE SCALE GENOMIC DNA]</scope>
    <source>
        <strain evidence="4">UoL-WK</strain>
    </source>
</reference>
<dbReference type="EMBL" id="NCKU01008513">
    <property type="protein sequence ID" value="RWS01852.1"/>
    <property type="molecule type" value="Genomic_DNA"/>
</dbReference>
<accession>A0A3S4QD39</accession>
<dbReference type="SMART" id="SM00225">
    <property type="entry name" value="BTB"/>
    <property type="match status" value="1"/>
</dbReference>
<feature type="domain" description="BTB" evidence="3">
    <location>
        <begin position="35"/>
        <end position="102"/>
    </location>
</feature>
<dbReference type="Gene3D" id="3.30.710.10">
    <property type="entry name" value="Potassium Channel Kv1.1, Chain A"/>
    <property type="match status" value="1"/>
</dbReference>
<dbReference type="Proteomes" id="UP000285301">
    <property type="component" value="Unassembled WGS sequence"/>
</dbReference>
<dbReference type="CDD" id="cd18315">
    <property type="entry name" value="BTB_POZ_BAB-like"/>
    <property type="match status" value="1"/>
</dbReference>
<dbReference type="PANTHER" id="PTHR23110:SF109">
    <property type="entry name" value="FI07618P-RELATED"/>
    <property type="match status" value="1"/>
</dbReference>
<dbReference type="PANTHER" id="PTHR23110">
    <property type="entry name" value="BTB DOMAIN TRANSCRIPTION FACTOR"/>
    <property type="match status" value="1"/>
</dbReference>
<dbReference type="InterPro" id="IPR051095">
    <property type="entry name" value="Dros_DevTransReg"/>
</dbReference>
<evidence type="ECO:0000259" key="3">
    <source>
        <dbReference type="PROSITE" id="PS50097"/>
    </source>
</evidence>
<dbReference type="Pfam" id="PF00651">
    <property type="entry name" value="BTB"/>
    <property type="match status" value="1"/>
</dbReference>
<comment type="caution">
    <text evidence="4">The sequence shown here is derived from an EMBL/GenBank/DDBJ whole genome shotgun (WGS) entry which is preliminary data.</text>
</comment>
<protein>
    <submittedName>
        <fullName evidence="4">Protein bric-a-brac 2-like isoform X2</fullName>
    </submittedName>
</protein>
<proteinExistence type="predicted"/>
<evidence type="ECO:0000313" key="5">
    <source>
        <dbReference type="Proteomes" id="UP000285301"/>
    </source>
</evidence>
<dbReference type="AlphaFoldDB" id="A0A3S4QD39"/>
<dbReference type="OrthoDB" id="9978265at2759"/>
<feature type="compositionally biased region" description="Basic and acidic residues" evidence="2">
    <location>
        <begin position="179"/>
        <end position="191"/>
    </location>
</feature>
<dbReference type="GO" id="GO:0005634">
    <property type="term" value="C:nucleus"/>
    <property type="evidence" value="ECO:0007669"/>
    <property type="project" value="TreeGrafter"/>
</dbReference>
<dbReference type="GO" id="GO:0006357">
    <property type="term" value="P:regulation of transcription by RNA polymerase II"/>
    <property type="evidence" value="ECO:0007669"/>
    <property type="project" value="TreeGrafter"/>
</dbReference>
<gene>
    <name evidence="4" type="ORF">B4U79_03550</name>
</gene>
<organism evidence="4 5">
    <name type="scientific">Dinothrombium tinctorium</name>
    <dbReference type="NCBI Taxonomy" id="1965070"/>
    <lineage>
        <taxon>Eukaryota</taxon>
        <taxon>Metazoa</taxon>
        <taxon>Ecdysozoa</taxon>
        <taxon>Arthropoda</taxon>
        <taxon>Chelicerata</taxon>
        <taxon>Arachnida</taxon>
        <taxon>Acari</taxon>
        <taxon>Acariformes</taxon>
        <taxon>Trombidiformes</taxon>
        <taxon>Prostigmata</taxon>
        <taxon>Anystina</taxon>
        <taxon>Parasitengona</taxon>
        <taxon>Trombidioidea</taxon>
        <taxon>Trombidiidae</taxon>
        <taxon>Dinothrombium</taxon>
    </lineage>
</organism>
<feature type="region of interest" description="Disordered" evidence="2">
    <location>
        <begin position="141"/>
        <end position="206"/>
    </location>
</feature>
<evidence type="ECO:0000256" key="2">
    <source>
        <dbReference type="SAM" id="MobiDB-lite"/>
    </source>
</evidence>
<evidence type="ECO:0000313" key="4">
    <source>
        <dbReference type="EMBL" id="RWS01852.1"/>
    </source>
</evidence>
<dbReference type="Pfam" id="PF13837">
    <property type="entry name" value="Myb_DNA-bind_4"/>
    <property type="match status" value="1"/>
</dbReference>
<dbReference type="InterPro" id="IPR044822">
    <property type="entry name" value="Myb_DNA-bind_4"/>
</dbReference>
<keyword evidence="5" id="KW-1185">Reference proteome</keyword>